<feature type="domain" description="Sushi" evidence="9">
    <location>
        <begin position="286"/>
        <end position="348"/>
    </location>
</feature>
<comment type="caution">
    <text evidence="6">Lacks conserved residue(s) required for the propagation of feature annotation.</text>
</comment>
<dbReference type="InterPro" id="IPR000436">
    <property type="entry name" value="Sushi_SCR_CCP_dom"/>
</dbReference>
<keyword evidence="5" id="KW-0325">Glycoprotein</keyword>
<feature type="domain" description="Sushi" evidence="9">
    <location>
        <begin position="349"/>
        <end position="407"/>
    </location>
</feature>
<dbReference type="Gene3D" id="2.10.70.10">
    <property type="entry name" value="Complement Module, domain 1"/>
    <property type="match status" value="7"/>
</dbReference>
<dbReference type="InterPro" id="IPR035976">
    <property type="entry name" value="Sushi/SCR/CCP_sf"/>
</dbReference>
<feature type="domain" description="Sushi" evidence="9">
    <location>
        <begin position="224"/>
        <end position="285"/>
    </location>
</feature>
<dbReference type="EMBL" id="JARKHS020030409">
    <property type="protein sequence ID" value="KAK8762155.1"/>
    <property type="molecule type" value="Genomic_DNA"/>
</dbReference>
<dbReference type="InterPro" id="IPR036465">
    <property type="entry name" value="vWFA_dom_sf"/>
</dbReference>
<feature type="disulfide bond" evidence="6">
    <location>
        <begin position="378"/>
        <end position="405"/>
    </location>
</feature>
<dbReference type="Proteomes" id="UP001321473">
    <property type="component" value="Unassembled WGS sequence"/>
</dbReference>
<proteinExistence type="predicted"/>
<evidence type="ECO:0000256" key="2">
    <source>
        <dbReference type="ARBA" id="ARBA00022729"/>
    </source>
</evidence>
<dbReference type="CDD" id="cd00033">
    <property type="entry name" value="CCP"/>
    <property type="match status" value="6"/>
</dbReference>
<gene>
    <name evidence="10" type="ORF">V5799_026578</name>
</gene>
<keyword evidence="2 7" id="KW-0732">Signal</keyword>
<dbReference type="PANTHER" id="PTHR46393">
    <property type="entry name" value="SUSHI DOMAIN-CONTAINING PROTEIN"/>
    <property type="match status" value="1"/>
</dbReference>
<accession>A0AAQ4DI65</accession>
<feature type="domain" description="Sushi" evidence="9">
    <location>
        <begin position="97"/>
        <end position="155"/>
    </location>
</feature>
<feature type="domain" description="VWFA" evidence="8">
    <location>
        <begin position="505"/>
        <end position="678"/>
    </location>
</feature>
<feature type="disulfide bond" evidence="6">
    <location>
        <begin position="446"/>
        <end position="473"/>
    </location>
</feature>
<evidence type="ECO:0000313" key="10">
    <source>
        <dbReference type="EMBL" id="KAK8762155.1"/>
    </source>
</evidence>
<dbReference type="CDD" id="cd01450">
    <property type="entry name" value="vWFA_subfamily_ECM"/>
    <property type="match status" value="1"/>
</dbReference>
<dbReference type="Pfam" id="PF00084">
    <property type="entry name" value="Sushi"/>
    <property type="match status" value="6"/>
</dbReference>
<keyword evidence="1 6" id="KW-0768">Sushi</keyword>
<comment type="caution">
    <text evidence="10">The sequence shown here is derived from an EMBL/GenBank/DDBJ whole genome shotgun (WGS) entry which is preliminary data.</text>
</comment>
<evidence type="ECO:0000256" key="7">
    <source>
        <dbReference type="SAM" id="SignalP"/>
    </source>
</evidence>
<evidence type="ECO:0000256" key="5">
    <source>
        <dbReference type="ARBA" id="ARBA00023180"/>
    </source>
</evidence>
<dbReference type="SUPFAM" id="SSF53300">
    <property type="entry name" value="vWA-like"/>
    <property type="match status" value="1"/>
</dbReference>
<evidence type="ECO:0000256" key="3">
    <source>
        <dbReference type="ARBA" id="ARBA00022737"/>
    </source>
</evidence>
<evidence type="ECO:0000256" key="4">
    <source>
        <dbReference type="ARBA" id="ARBA00023157"/>
    </source>
</evidence>
<feature type="domain" description="Sushi" evidence="9">
    <location>
        <begin position="156"/>
        <end position="222"/>
    </location>
</feature>
<dbReference type="PROSITE" id="PS50234">
    <property type="entry name" value="VWFA"/>
    <property type="match status" value="1"/>
</dbReference>
<feature type="disulfide bond" evidence="6">
    <location>
        <begin position="256"/>
        <end position="283"/>
    </location>
</feature>
<dbReference type="SMART" id="SM00032">
    <property type="entry name" value="CCP"/>
    <property type="match status" value="7"/>
</dbReference>
<feature type="chain" id="PRO_5042908257" evidence="7">
    <location>
        <begin position="30"/>
        <end position="701"/>
    </location>
</feature>
<dbReference type="AlphaFoldDB" id="A0AAQ4DI65"/>
<keyword evidence="4 6" id="KW-1015">Disulfide bond</keyword>
<protein>
    <submittedName>
        <fullName evidence="10">Uncharacterized protein</fullName>
    </submittedName>
</protein>
<dbReference type="InterPro" id="IPR002035">
    <property type="entry name" value="VWF_A"/>
</dbReference>
<evidence type="ECO:0000256" key="1">
    <source>
        <dbReference type="ARBA" id="ARBA00022659"/>
    </source>
</evidence>
<evidence type="ECO:0000256" key="6">
    <source>
        <dbReference type="PROSITE-ProRule" id="PRU00302"/>
    </source>
</evidence>
<evidence type="ECO:0000259" key="9">
    <source>
        <dbReference type="PROSITE" id="PS50923"/>
    </source>
</evidence>
<keyword evidence="3" id="KW-0677">Repeat</keyword>
<feature type="disulfide bond" evidence="6">
    <location>
        <begin position="193"/>
        <end position="220"/>
    </location>
</feature>
<reference evidence="10 11" key="1">
    <citation type="journal article" date="2023" name="Arcadia Sci">
        <title>De novo assembly of a long-read Amblyomma americanum tick genome.</title>
        <authorList>
            <person name="Chou S."/>
            <person name="Poskanzer K.E."/>
            <person name="Rollins M."/>
            <person name="Thuy-Boun P.S."/>
        </authorList>
    </citation>
    <scope>NUCLEOTIDE SEQUENCE [LARGE SCALE GENOMIC DNA]</scope>
    <source>
        <strain evidence="10">F_SG_1</strain>
        <tissue evidence="10">Salivary glands</tissue>
    </source>
</reference>
<dbReference type="PROSITE" id="PS50923">
    <property type="entry name" value="SUSHI"/>
    <property type="match status" value="7"/>
</dbReference>
<dbReference type="GO" id="GO:0032991">
    <property type="term" value="C:protein-containing complex"/>
    <property type="evidence" value="ECO:0007669"/>
    <property type="project" value="UniProtKB-ARBA"/>
</dbReference>
<evidence type="ECO:0000313" key="11">
    <source>
        <dbReference type="Proteomes" id="UP001321473"/>
    </source>
</evidence>
<dbReference type="SUPFAM" id="SSF57535">
    <property type="entry name" value="Complement control module/SCR domain"/>
    <property type="match status" value="7"/>
</dbReference>
<name>A0AAQ4DI65_AMBAM</name>
<keyword evidence="11" id="KW-1185">Reference proteome</keyword>
<sequence length="701" mass="77788">MTAATGKTATLGLASTTVALLLFARPCCALPQVPPCSVPPPEIDNGYYVEVKEERLALYHCNEEFWLKGPANLTCVSSTEGEDIWLPKRGPECLENKDCPLVDLKHGGYEGECCAPNDNVTFFCDDEERYYLLGAEEATCQANGTWSLPIPTCEDTYCPDPGVSPEGDRLIVLANEEYEGECCPPETTIYYECKDGYNLEGEKKIRCGLNRTWSDRRPMCRPKDACDHFDVVHGQVSGQKSGGEFFKLGDSAFVTCDRGFRVKGTDQLYCDEDGLWNDDIPTCVESNCTRFEPGPHLQVDEFKDMHKTQFTEGTFINFRCEDGYLLEGALSSVCSNGGWYGRMPKCKQIRCGSLRAPRNGWITSNYSTAVGDTASFGCFQGYVLMGSDRRRCDNDGQWNGTPARCVPKRIMEARDRHGCLDPGAPDNGFQLRRTNFQVGSDVTFACQPGYHMRGNATISCREDKEWSAAVPLCIGKFYYDKRRFAGRTLSDVAAKIPAVNASRHFVYFLFDASASIGPTNFQTSINLAKAIARKVNVTTRGHRVGAIVFTKDARLEINPLDVDSGNVVLQKLGEIQYTSGGTSISEALKTLRDNIADVEGRYREDTKFSAFLISDGKANIGGNAYTEADALKRHRVEIYCIGITGQRNDEELNRLATKEENVYILRNCDALQRLAEMLTNGTVDEPDSNVQRYNVCSLSGK</sequence>
<organism evidence="10 11">
    <name type="scientific">Amblyomma americanum</name>
    <name type="common">Lone star tick</name>
    <dbReference type="NCBI Taxonomy" id="6943"/>
    <lineage>
        <taxon>Eukaryota</taxon>
        <taxon>Metazoa</taxon>
        <taxon>Ecdysozoa</taxon>
        <taxon>Arthropoda</taxon>
        <taxon>Chelicerata</taxon>
        <taxon>Arachnida</taxon>
        <taxon>Acari</taxon>
        <taxon>Parasitiformes</taxon>
        <taxon>Ixodida</taxon>
        <taxon>Ixodoidea</taxon>
        <taxon>Ixodidae</taxon>
        <taxon>Amblyomminae</taxon>
        <taxon>Amblyomma</taxon>
    </lineage>
</organism>
<feature type="domain" description="Sushi" evidence="9">
    <location>
        <begin position="34"/>
        <end position="95"/>
    </location>
</feature>
<evidence type="ECO:0000259" key="8">
    <source>
        <dbReference type="PROSITE" id="PS50234"/>
    </source>
</evidence>
<feature type="signal peptide" evidence="7">
    <location>
        <begin position="1"/>
        <end position="29"/>
    </location>
</feature>
<feature type="domain" description="Sushi" evidence="9">
    <location>
        <begin position="417"/>
        <end position="475"/>
    </location>
</feature>
<dbReference type="Pfam" id="PF00092">
    <property type="entry name" value="VWA"/>
    <property type="match status" value="1"/>
</dbReference>
<dbReference type="SMART" id="SM00327">
    <property type="entry name" value="VWA"/>
    <property type="match status" value="1"/>
</dbReference>
<dbReference type="PANTHER" id="PTHR46393:SF7">
    <property type="entry name" value="COMPLEMENT C2"/>
    <property type="match status" value="1"/>
</dbReference>
<dbReference type="Gene3D" id="3.40.50.410">
    <property type="entry name" value="von Willebrand factor, type A domain"/>
    <property type="match status" value="1"/>
</dbReference>